<evidence type="ECO:0000313" key="11">
    <source>
        <dbReference type="EMBL" id="MYM23874.1"/>
    </source>
</evidence>
<dbReference type="Proteomes" id="UP000479335">
    <property type="component" value="Unassembled WGS sequence"/>
</dbReference>
<gene>
    <name evidence="11" type="ORF">GTP46_14570</name>
</gene>
<feature type="transmembrane region" description="Helical" evidence="9">
    <location>
        <begin position="6"/>
        <end position="23"/>
    </location>
</feature>
<keyword evidence="8" id="KW-0012">Acyltransferase</keyword>
<comment type="caution">
    <text evidence="11">The sequence shown here is derived from an EMBL/GenBank/DDBJ whole genome shotgun (WGS) entry which is preliminary data.</text>
</comment>
<dbReference type="InterPro" id="IPR045378">
    <property type="entry name" value="LNT_N"/>
</dbReference>
<dbReference type="GO" id="GO:0042158">
    <property type="term" value="P:lipoprotein biosynthetic process"/>
    <property type="evidence" value="ECO:0007669"/>
    <property type="project" value="InterPro"/>
</dbReference>
<proteinExistence type="inferred from homology"/>
<keyword evidence="5 9" id="KW-0812">Transmembrane</keyword>
<evidence type="ECO:0000313" key="12">
    <source>
        <dbReference type="Proteomes" id="UP000479335"/>
    </source>
</evidence>
<feature type="transmembrane region" description="Helical" evidence="9">
    <location>
        <begin position="440"/>
        <end position="456"/>
    </location>
</feature>
<evidence type="ECO:0000256" key="2">
    <source>
        <dbReference type="ARBA" id="ARBA00010065"/>
    </source>
</evidence>
<evidence type="ECO:0000256" key="1">
    <source>
        <dbReference type="ARBA" id="ARBA00004651"/>
    </source>
</evidence>
<dbReference type="InterPro" id="IPR036526">
    <property type="entry name" value="C-N_Hydrolase_sf"/>
</dbReference>
<dbReference type="InterPro" id="IPR003010">
    <property type="entry name" value="C-N_Hydrolase"/>
</dbReference>
<evidence type="ECO:0000256" key="5">
    <source>
        <dbReference type="ARBA" id="ARBA00022692"/>
    </source>
</evidence>
<feature type="transmembrane region" description="Helical" evidence="9">
    <location>
        <begin position="147"/>
        <end position="175"/>
    </location>
</feature>
<evidence type="ECO:0000259" key="10">
    <source>
        <dbReference type="PROSITE" id="PS50263"/>
    </source>
</evidence>
<feature type="domain" description="CN hydrolase" evidence="10">
    <location>
        <begin position="214"/>
        <end position="427"/>
    </location>
</feature>
<dbReference type="PANTHER" id="PTHR38686:SF1">
    <property type="entry name" value="APOLIPOPROTEIN N-ACYLTRANSFERASE"/>
    <property type="match status" value="1"/>
</dbReference>
<sequence>MSAQRAVILVATAASGVALWFGAGLAPQPGLVWLAPLPLLLLAPLLRWWLAGLAAFAAGACTGLNQWDYVHSVIGLPLGVALQIAAGAGLGFALKVLLFRRLWLVQRPVSAMLAFAALGVVLEYVNTQLSPHGTFGSLAYSQMDVLPILQLASVAGIWGITFTVLLAPAAAALILLPDPQRRRNVQAGVIALALVGAAFAYGALRLQQKPSGSARIGLASLAGPTRPNLSTPEGQALLQRYLHAIDVMAAQGAQTIVLPETAFVAPAAAIPELAASAARLRVTIVAGVATGGANRALAFMPDATAPVSYAKHHLIPGLESQYQPGVERVILPGTQTGLAVCKDLDFHDTGAGYSALNAHLLLAPAWDFGVDGWLHGRMAVMRGVESGFALARAARRGNLTLSDDRGRVIADADDARGDAQLVAAVPLYQSRTLYARWGDWFAWLSLAVLVVVSAGLKRRSTS</sequence>
<dbReference type="RefSeq" id="WP_161007352.1">
    <property type="nucleotide sequence ID" value="NZ_WWCN01000008.1"/>
</dbReference>
<evidence type="ECO:0000256" key="9">
    <source>
        <dbReference type="SAM" id="Phobius"/>
    </source>
</evidence>
<name>A0A6L8KDL7_9BURK</name>
<comment type="subcellular location">
    <subcellularLocation>
        <location evidence="1">Cell membrane</location>
        <topology evidence="1">Multi-pass membrane protein</topology>
    </subcellularLocation>
</comment>
<dbReference type="Gene3D" id="3.60.110.10">
    <property type="entry name" value="Carbon-nitrogen hydrolase"/>
    <property type="match status" value="1"/>
</dbReference>
<dbReference type="EMBL" id="WWCN01000008">
    <property type="protein sequence ID" value="MYM23874.1"/>
    <property type="molecule type" value="Genomic_DNA"/>
</dbReference>
<feature type="transmembrane region" description="Helical" evidence="9">
    <location>
        <begin position="187"/>
        <end position="204"/>
    </location>
</feature>
<evidence type="ECO:0000256" key="3">
    <source>
        <dbReference type="ARBA" id="ARBA00022475"/>
    </source>
</evidence>
<accession>A0A6L8KDL7</accession>
<evidence type="ECO:0000256" key="4">
    <source>
        <dbReference type="ARBA" id="ARBA00022679"/>
    </source>
</evidence>
<dbReference type="Pfam" id="PF20154">
    <property type="entry name" value="LNT_N"/>
    <property type="match status" value="1"/>
</dbReference>
<dbReference type="AlphaFoldDB" id="A0A6L8KDL7"/>
<keyword evidence="3" id="KW-1003">Cell membrane</keyword>
<feature type="transmembrane region" description="Helical" evidence="9">
    <location>
        <begin position="70"/>
        <end position="97"/>
    </location>
</feature>
<keyword evidence="7 9" id="KW-0472">Membrane</keyword>
<comment type="similarity">
    <text evidence="2">Belongs to the CN hydrolase family. Apolipoprotein N-acyltransferase subfamily.</text>
</comment>
<dbReference type="PANTHER" id="PTHR38686">
    <property type="entry name" value="APOLIPOPROTEIN N-ACYLTRANSFERASE"/>
    <property type="match status" value="1"/>
</dbReference>
<organism evidence="11 12">
    <name type="scientific">Duganella flavida</name>
    <dbReference type="NCBI Taxonomy" id="2692175"/>
    <lineage>
        <taxon>Bacteria</taxon>
        <taxon>Pseudomonadati</taxon>
        <taxon>Pseudomonadota</taxon>
        <taxon>Betaproteobacteria</taxon>
        <taxon>Burkholderiales</taxon>
        <taxon>Oxalobacteraceae</taxon>
        <taxon>Telluria group</taxon>
        <taxon>Duganella</taxon>
    </lineage>
</organism>
<keyword evidence="6 9" id="KW-1133">Transmembrane helix</keyword>
<dbReference type="InterPro" id="IPR004563">
    <property type="entry name" value="Apolipo_AcylTrfase"/>
</dbReference>
<evidence type="ECO:0000256" key="8">
    <source>
        <dbReference type="ARBA" id="ARBA00023315"/>
    </source>
</evidence>
<dbReference type="GO" id="GO:0005886">
    <property type="term" value="C:plasma membrane"/>
    <property type="evidence" value="ECO:0007669"/>
    <property type="project" value="UniProtKB-SubCell"/>
</dbReference>
<keyword evidence="4" id="KW-0808">Transferase</keyword>
<reference evidence="11 12" key="1">
    <citation type="submission" date="2019-12" db="EMBL/GenBank/DDBJ databases">
        <title>Novel species isolated from a subtropical stream in China.</title>
        <authorList>
            <person name="Lu H."/>
        </authorList>
    </citation>
    <scope>NUCLEOTIDE SEQUENCE [LARGE SCALE GENOMIC DNA]</scope>
    <source>
        <strain evidence="11 12">FT135W</strain>
    </source>
</reference>
<evidence type="ECO:0000256" key="6">
    <source>
        <dbReference type="ARBA" id="ARBA00022989"/>
    </source>
</evidence>
<protein>
    <recommendedName>
        <fullName evidence="10">CN hydrolase domain-containing protein</fullName>
    </recommendedName>
</protein>
<dbReference type="GO" id="GO:0016410">
    <property type="term" value="F:N-acyltransferase activity"/>
    <property type="evidence" value="ECO:0007669"/>
    <property type="project" value="InterPro"/>
</dbReference>
<dbReference type="Pfam" id="PF00795">
    <property type="entry name" value="CN_hydrolase"/>
    <property type="match status" value="1"/>
</dbReference>
<dbReference type="SUPFAM" id="SSF56317">
    <property type="entry name" value="Carbon-nitrogen hydrolase"/>
    <property type="match status" value="1"/>
</dbReference>
<dbReference type="PROSITE" id="PS50263">
    <property type="entry name" value="CN_HYDROLASE"/>
    <property type="match status" value="1"/>
</dbReference>
<keyword evidence="12" id="KW-1185">Reference proteome</keyword>
<evidence type="ECO:0000256" key="7">
    <source>
        <dbReference type="ARBA" id="ARBA00023136"/>
    </source>
</evidence>